<comment type="caution">
    <text evidence="2">The sequence shown here is derived from an EMBL/GenBank/DDBJ whole genome shotgun (WGS) entry which is preliminary data.</text>
</comment>
<evidence type="ECO:0000313" key="3">
    <source>
        <dbReference type="Proteomes" id="UP001291623"/>
    </source>
</evidence>
<dbReference type="PANTHER" id="PTHR14552:SF25">
    <property type="entry name" value="DCTP PYROPHOSPHATASE 1"/>
    <property type="match status" value="1"/>
</dbReference>
<dbReference type="Gene3D" id="1.10.287.1080">
    <property type="entry name" value="MazG-like"/>
    <property type="match status" value="1"/>
</dbReference>
<evidence type="ECO:0000256" key="1">
    <source>
        <dbReference type="SAM" id="MobiDB-lite"/>
    </source>
</evidence>
<dbReference type="EMBL" id="JAVYJV010000022">
    <property type="protein sequence ID" value="KAK4341500.1"/>
    <property type="molecule type" value="Genomic_DNA"/>
</dbReference>
<keyword evidence="3" id="KW-1185">Reference proteome</keyword>
<sequence>MGSSTTPESVRTVVVSKLKVQTTKKKMKGQAENEGEGSKGVNLEERRTKWLILSRKRSGSVPYSKKSTFSIGKVRCQEVYQIGKKKRSDLGEELSDVLLYLVGLSDICGIDLGKAALVKLELNAIKYPASLCKAGGLQRGFESWWEQFALSECLEILLNILLQMGHGCAFISRLAITKVKYERSLDLRTFSEQRTEACFESSTTLGEVGEVGEYEWKGEVPREREGSILVKSHQMYCYILLGFSDICGIDPVVQKNIFTGRYDSVSSSLVKRSIQQTGMTSYLVTNYTLNLKNHHYKSSQKDKESAQFQNFIMYSQK</sequence>
<dbReference type="PANTHER" id="PTHR14552">
    <property type="match status" value="1"/>
</dbReference>
<organism evidence="2 3">
    <name type="scientific">Anisodus tanguticus</name>
    <dbReference type="NCBI Taxonomy" id="243964"/>
    <lineage>
        <taxon>Eukaryota</taxon>
        <taxon>Viridiplantae</taxon>
        <taxon>Streptophyta</taxon>
        <taxon>Embryophyta</taxon>
        <taxon>Tracheophyta</taxon>
        <taxon>Spermatophyta</taxon>
        <taxon>Magnoliopsida</taxon>
        <taxon>eudicotyledons</taxon>
        <taxon>Gunneridae</taxon>
        <taxon>Pentapetalae</taxon>
        <taxon>asterids</taxon>
        <taxon>lamiids</taxon>
        <taxon>Solanales</taxon>
        <taxon>Solanaceae</taxon>
        <taxon>Solanoideae</taxon>
        <taxon>Hyoscyameae</taxon>
        <taxon>Anisodus</taxon>
    </lineage>
</organism>
<dbReference type="Proteomes" id="UP001291623">
    <property type="component" value="Unassembled WGS sequence"/>
</dbReference>
<proteinExistence type="predicted"/>
<accession>A0AAE1UYB6</accession>
<gene>
    <name evidence="2" type="ORF">RND71_040001</name>
</gene>
<dbReference type="SUPFAM" id="SSF101386">
    <property type="entry name" value="all-alpha NTP pyrophosphatases"/>
    <property type="match status" value="1"/>
</dbReference>
<protein>
    <submittedName>
        <fullName evidence="2">Uncharacterized protein</fullName>
    </submittedName>
</protein>
<name>A0AAE1UYB6_9SOLA</name>
<evidence type="ECO:0000313" key="2">
    <source>
        <dbReference type="EMBL" id="KAK4341500.1"/>
    </source>
</evidence>
<reference evidence="2" key="1">
    <citation type="submission" date="2023-12" db="EMBL/GenBank/DDBJ databases">
        <title>Genome assembly of Anisodus tanguticus.</title>
        <authorList>
            <person name="Wang Y.-J."/>
        </authorList>
    </citation>
    <scope>NUCLEOTIDE SEQUENCE</scope>
    <source>
        <strain evidence="2">KB-2021</strain>
        <tissue evidence="2">Leaf</tissue>
    </source>
</reference>
<feature type="region of interest" description="Disordered" evidence="1">
    <location>
        <begin position="21"/>
        <end position="41"/>
    </location>
</feature>
<dbReference type="AlphaFoldDB" id="A0AAE1UYB6"/>